<name>A0AAN9FGT0_CROPI</name>
<dbReference type="Proteomes" id="UP001372338">
    <property type="component" value="Unassembled WGS sequence"/>
</dbReference>
<dbReference type="AlphaFoldDB" id="A0AAN9FGT0"/>
<comment type="caution">
    <text evidence="2">The sequence shown here is derived from an EMBL/GenBank/DDBJ whole genome shotgun (WGS) entry which is preliminary data.</text>
</comment>
<feature type="region of interest" description="Disordered" evidence="1">
    <location>
        <begin position="1"/>
        <end position="65"/>
    </location>
</feature>
<sequence>MDFEDISDGEEDPNTASEGKEDVASEEELEDIQEEEQEAEFQEEDQEDVIEEEQDDDPQDMEMPNMEWNEDGAIWELDDLQEDFEVWEPEEEEVQGEEFVEWKFDPEEAPAVESSDDEGFYVCHKV</sequence>
<organism evidence="2 3">
    <name type="scientific">Crotalaria pallida</name>
    <name type="common">Smooth rattlebox</name>
    <name type="synonym">Crotalaria striata</name>
    <dbReference type="NCBI Taxonomy" id="3830"/>
    <lineage>
        <taxon>Eukaryota</taxon>
        <taxon>Viridiplantae</taxon>
        <taxon>Streptophyta</taxon>
        <taxon>Embryophyta</taxon>
        <taxon>Tracheophyta</taxon>
        <taxon>Spermatophyta</taxon>
        <taxon>Magnoliopsida</taxon>
        <taxon>eudicotyledons</taxon>
        <taxon>Gunneridae</taxon>
        <taxon>Pentapetalae</taxon>
        <taxon>rosids</taxon>
        <taxon>fabids</taxon>
        <taxon>Fabales</taxon>
        <taxon>Fabaceae</taxon>
        <taxon>Papilionoideae</taxon>
        <taxon>50 kb inversion clade</taxon>
        <taxon>genistoids sensu lato</taxon>
        <taxon>core genistoids</taxon>
        <taxon>Crotalarieae</taxon>
        <taxon>Crotalaria</taxon>
    </lineage>
</organism>
<feature type="compositionally biased region" description="Acidic residues" evidence="1">
    <location>
        <begin position="1"/>
        <end position="13"/>
    </location>
</feature>
<feature type="compositionally biased region" description="Acidic residues" evidence="1">
    <location>
        <begin position="24"/>
        <end position="60"/>
    </location>
</feature>
<dbReference type="EMBL" id="JAYWIO010000003">
    <property type="protein sequence ID" value="KAK7275435.1"/>
    <property type="molecule type" value="Genomic_DNA"/>
</dbReference>
<keyword evidence="3" id="KW-1185">Reference proteome</keyword>
<protein>
    <submittedName>
        <fullName evidence="2">Uncharacterized protein</fullName>
    </submittedName>
</protein>
<reference evidence="2 3" key="1">
    <citation type="submission" date="2024-01" db="EMBL/GenBank/DDBJ databases">
        <title>The genomes of 5 underutilized Papilionoideae crops provide insights into root nodulation and disease resistanc.</title>
        <authorList>
            <person name="Yuan L."/>
        </authorList>
    </citation>
    <scope>NUCLEOTIDE SEQUENCE [LARGE SCALE GENOMIC DNA]</scope>
    <source>
        <strain evidence="2">ZHUSHIDOU_FW_LH</strain>
        <tissue evidence="2">Leaf</tissue>
    </source>
</reference>
<accession>A0AAN9FGT0</accession>
<gene>
    <name evidence="2" type="ORF">RIF29_16552</name>
</gene>
<evidence type="ECO:0000313" key="2">
    <source>
        <dbReference type="EMBL" id="KAK7275435.1"/>
    </source>
</evidence>
<proteinExistence type="predicted"/>
<evidence type="ECO:0000256" key="1">
    <source>
        <dbReference type="SAM" id="MobiDB-lite"/>
    </source>
</evidence>
<evidence type="ECO:0000313" key="3">
    <source>
        <dbReference type="Proteomes" id="UP001372338"/>
    </source>
</evidence>